<sequence length="92" mass="10480">MISSMGALFKPGPFQKRWRIVVLIKWLKISYKYFRNPSKSVNPDNLLLVCYDRKSYVNGSHPFGLSVKPFGKIGSHKKGFAVVACGFIHLYT</sequence>
<evidence type="ECO:0000313" key="1">
    <source>
        <dbReference type="Proteomes" id="UP000887565"/>
    </source>
</evidence>
<protein>
    <submittedName>
        <fullName evidence="2">Uncharacterized protein</fullName>
    </submittedName>
</protein>
<keyword evidence="1" id="KW-1185">Reference proteome</keyword>
<dbReference type="AlphaFoldDB" id="A0A915K5F0"/>
<reference evidence="2" key="1">
    <citation type="submission" date="2022-11" db="UniProtKB">
        <authorList>
            <consortium name="WormBaseParasite"/>
        </authorList>
    </citation>
    <scope>IDENTIFICATION</scope>
</reference>
<dbReference type="WBParaSite" id="nRc.2.0.1.t33946-RA">
    <property type="protein sequence ID" value="nRc.2.0.1.t33946-RA"/>
    <property type="gene ID" value="nRc.2.0.1.g33946"/>
</dbReference>
<evidence type="ECO:0000313" key="2">
    <source>
        <dbReference type="WBParaSite" id="nRc.2.0.1.t33946-RA"/>
    </source>
</evidence>
<proteinExistence type="predicted"/>
<accession>A0A915K5F0</accession>
<dbReference type="Proteomes" id="UP000887565">
    <property type="component" value="Unplaced"/>
</dbReference>
<name>A0A915K5F0_ROMCU</name>
<organism evidence="1 2">
    <name type="scientific">Romanomermis culicivorax</name>
    <name type="common">Nematode worm</name>
    <dbReference type="NCBI Taxonomy" id="13658"/>
    <lineage>
        <taxon>Eukaryota</taxon>
        <taxon>Metazoa</taxon>
        <taxon>Ecdysozoa</taxon>
        <taxon>Nematoda</taxon>
        <taxon>Enoplea</taxon>
        <taxon>Dorylaimia</taxon>
        <taxon>Mermithida</taxon>
        <taxon>Mermithoidea</taxon>
        <taxon>Mermithidae</taxon>
        <taxon>Romanomermis</taxon>
    </lineage>
</organism>